<evidence type="ECO:0000256" key="2">
    <source>
        <dbReference type="SAM" id="Phobius"/>
    </source>
</evidence>
<organism evidence="4 5">
    <name type="scientific">Pilimelia terevasa</name>
    <dbReference type="NCBI Taxonomy" id="53372"/>
    <lineage>
        <taxon>Bacteria</taxon>
        <taxon>Bacillati</taxon>
        <taxon>Actinomycetota</taxon>
        <taxon>Actinomycetes</taxon>
        <taxon>Micromonosporales</taxon>
        <taxon>Micromonosporaceae</taxon>
        <taxon>Pilimelia</taxon>
    </lineage>
</organism>
<dbReference type="InterPro" id="IPR046675">
    <property type="entry name" value="DUF6545"/>
</dbReference>
<gene>
    <name evidence="4" type="ORF">GCM10010124_13110</name>
</gene>
<name>A0A8J3BNI2_9ACTN</name>
<feature type="transmembrane region" description="Helical" evidence="2">
    <location>
        <begin position="73"/>
        <end position="96"/>
    </location>
</feature>
<dbReference type="Pfam" id="PF20182">
    <property type="entry name" value="DUF6545"/>
    <property type="match status" value="1"/>
</dbReference>
<comment type="caution">
    <text evidence="4">The sequence shown here is derived from an EMBL/GenBank/DDBJ whole genome shotgun (WGS) entry which is preliminary data.</text>
</comment>
<keyword evidence="5" id="KW-1185">Reference proteome</keyword>
<dbReference type="InterPro" id="IPR050039">
    <property type="entry name" value="MAB_1171c-like"/>
</dbReference>
<sequence>MLTAKAVVFTAGLYVCLLVAGYLAVRRLRRGPDLALTTLTAAFLLKGLAFGLSTPGGSAAVDRATGVPNLGALGIHLAGGVLSTAALLVAVTYWTCPPDRAPARARGWVLALAVVGAAMVALWLVANLGATTRDRHYLLANAGRPVVAAYLLLYVGGIIVSMYAMARTTWRSARATAQPWLRRGLWTAAAGAATYVVFGLNRLSALLAAILGVDALGWEVVTVTCTFTGIVLLGLGLTMPHWGPSLSAAARAWGRRGHLRRLYPLWRDLHRRYPAIALTPHGPLRDVCDPRDLEFRRYRRVIEIRDGLLATGAAPTPADPPVAVAAGLRQLLLAPAPGARAPDPAGPPGPAAAGGPAGDTTADFDRELAWLLAVAHHYRRPAPPAPRSRPPVPRDRPTAPADPVPS</sequence>
<dbReference type="NCBIfam" id="NF042915">
    <property type="entry name" value="MAB_1171c_fam"/>
    <property type="match status" value="1"/>
</dbReference>
<feature type="transmembrane region" description="Helical" evidence="2">
    <location>
        <begin position="216"/>
        <end position="237"/>
    </location>
</feature>
<evidence type="ECO:0000313" key="5">
    <source>
        <dbReference type="Proteomes" id="UP000662200"/>
    </source>
</evidence>
<protein>
    <recommendedName>
        <fullName evidence="3">DUF6545 domain-containing protein</fullName>
    </recommendedName>
</protein>
<feature type="transmembrane region" description="Helical" evidence="2">
    <location>
        <begin position="34"/>
        <end position="53"/>
    </location>
</feature>
<keyword evidence="2" id="KW-0812">Transmembrane</keyword>
<reference evidence="4" key="1">
    <citation type="journal article" date="2014" name="Int. J. Syst. Evol. Microbiol.">
        <title>Complete genome sequence of Corynebacterium casei LMG S-19264T (=DSM 44701T), isolated from a smear-ripened cheese.</title>
        <authorList>
            <consortium name="US DOE Joint Genome Institute (JGI-PGF)"/>
            <person name="Walter F."/>
            <person name="Albersmeier A."/>
            <person name="Kalinowski J."/>
            <person name="Ruckert C."/>
        </authorList>
    </citation>
    <scope>NUCLEOTIDE SEQUENCE</scope>
    <source>
        <strain evidence="4">JCM 3091</strain>
    </source>
</reference>
<feature type="transmembrane region" description="Helical" evidence="2">
    <location>
        <begin position="146"/>
        <end position="164"/>
    </location>
</feature>
<dbReference type="EMBL" id="BMQC01000003">
    <property type="protein sequence ID" value="GGK21992.1"/>
    <property type="molecule type" value="Genomic_DNA"/>
</dbReference>
<feature type="region of interest" description="Disordered" evidence="1">
    <location>
        <begin position="379"/>
        <end position="406"/>
    </location>
</feature>
<feature type="transmembrane region" description="Helical" evidence="2">
    <location>
        <begin position="185"/>
        <end position="210"/>
    </location>
</feature>
<dbReference type="Proteomes" id="UP000662200">
    <property type="component" value="Unassembled WGS sequence"/>
</dbReference>
<feature type="compositionally biased region" description="Pro residues" evidence="1">
    <location>
        <begin position="381"/>
        <end position="391"/>
    </location>
</feature>
<feature type="region of interest" description="Disordered" evidence="1">
    <location>
        <begin position="336"/>
        <end position="361"/>
    </location>
</feature>
<evidence type="ECO:0000313" key="4">
    <source>
        <dbReference type="EMBL" id="GGK21992.1"/>
    </source>
</evidence>
<feature type="transmembrane region" description="Helical" evidence="2">
    <location>
        <begin position="108"/>
        <end position="126"/>
    </location>
</feature>
<reference evidence="4" key="2">
    <citation type="submission" date="2020-09" db="EMBL/GenBank/DDBJ databases">
        <authorList>
            <person name="Sun Q."/>
            <person name="Ohkuma M."/>
        </authorList>
    </citation>
    <scope>NUCLEOTIDE SEQUENCE</scope>
    <source>
        <strain evidence="4">JCM 3091</strain>
    </source>
</reference>
<accession>A0A8J3BNI2</accession>
<dbReference type="AlphaFoldDB" id="A0A8J3BNI2"/>
<proteinExistence type="predicted"/>
<evidence type="ECO:0000259" key="3">
    <source>
        <dbReference type="Pfam" id="PF20182"/>
    </source>
</evidence>
<evidence type="ECO:0000256" key="1">
    <source>
        <dbReference type="SAM" id="MobiDB-lite"/>
    </source>
</evidence>
<keyword evidence="2" id="KW-1133">Transmembrane helix</keyword>
<keyword evidence="2" id="KW-0472">Membrane</keyword>
<feature type="domain" description="DUF6545" evidence="3">
    <location>
        <begin position="253"/>
        <end position="379"/>
    </location>
</feature>
<dbReference type="RefSeq" id="WP_189113278.1">
    <property type="nucleotide sequence ID" value="NZ_BMQC01000003.1"/>
</dbReference>
<feature type="transmembrane region" description="Helical" evidence="2">
    <location>
        <begin position="6"/>
        <end position="25"/>
    </location>
</feature>